<evidence type="ECO:0008006" key="13">
    <source>
        <dbReference type="Google" id="ProtNLM"/>
    </source>
</evidence>
<evidence type="ECO:0000256" key="10">
    <source>
        <dbReference type="SAM" id="SignalP"/>
    </source>
</evidence>
<dbReference type="InterPro" id="IPR012334">
    <property type="entry name" value="Pectin_lyas_fold"/>
</dbReference>
<dbReference type="Gene3D" id="2.160.20.10">
    <property type="entry name" value="Single-stranded right-handed beta-helix, Pectin lyase-like"/>
    <property type="match status" value="1"/>
</dbReference>
<comment type="similarity">
    <text evidence="2 9">Belongs to the glycosyl hydrolase 28 family.</text>
</comment>
<keyword evidence="5 9" id="KW-0378">Hydrolase</keyword>
<organism evidence="11 12">
    <name type="scientific">Buddleja alternifolia</name>
    <dbReference type="NCBI Taxonomy" id="168488"/>
    <lineage>
        <taxon>Eukaryota</taxon>
        <taxon>Viridiplantae</taxon>
        <taxon>Streptophyta</taxon>
        <taxon>Embryophyta</taxon>
        <taxon>Tracheophyta</taxon>
        <taxon>Spermatophyta</taxon>
        <taxon>Magnoliopsida</taxon>
        <taxon>eudicotyledons</taxon>
        <taxon>Gunneridae</taxon>
        <taxon>Pentapetalae</taxon>
        <taxon>asterids</taxon>
        <taxon>lamiids</taxon>
        <taxon>Lamiales</taxon>
        <taxon>Scrophulariaceae</taxon>
        <taxon>Buddlejeae</taxon>
        <taxon>Buddleja</taxon>
    </lineage>
</organism>
<evidence type="ECO:0000256" key="1">
    <source>
        <dbReference type="ARBA" id="ARBA00004191"/>
    </source>
</evidence>
<dbReference type="GO" id="GO:0004650">
    <property type="term" value="F:polygalacturonase activity"/>
    <property type="evidence" value="ECO:0007669"/>
    <property type="project" value="InterPro"/>
</dbReference>
<dbReference type="GO" id="GO:0071555">
    <property type="term" value="P:cell wall organization"/>
    <property type="evidence" value="ECO:0007669"/>
    <property type="project" value="UniProtKB-KW"/>
</dbReference>
<protein>
    <recommendedName>
        <fullName evidence="13">Polygalacturonase</fullName>
    </recommendedName>
</protein>
<dbReference type="AlphaFoldDB" id="A0AAV6WM12"/>
<dbReference type="SUPFAM" id="SSF51126">
    <property type="entry name" value="Pectin lyase-like"/>
    <property type="match status" value="1"/>
</dbReference>
<evidence type="ECO:0000256" key="2">
    <source>
        <dbReference type="ARBA" id="ARBA00008834"/>
    </source>
</evidence>
<keyword evidence="6 9" id="KW-0326">Glycosidase</keyword>
<dbReference type="InterPro" id="IPR006626">
    <property type="entry name" value="PbH1"/>
</dbReference>
<dbReference type="GO" id="GO:0005975">
    <property type="term" value="P:carbohydrate metabolic process"/>
    <property type="evidence" value="ECO:0007669"/>
    <property type="project" value="InterPro"/>
</dbReference>
<feature type="active site" evidence="8">
    <location>
        <position position="242"/>
    </location>
</feature>
<feature type="signal peptide" evidence="10">
    <location>
        <begin position="1"/>
        <end position="23"/>
    </location>
</feature>
<proteinExistence type="inferred from homology"/>
<evidence type="ECO:0000313" key="12">
    <source>
        <dbReference type="Proteomes" id="UP000826271"/>
    </source>
</evidence>
<gene>
    <name evidence="11" type="ORF">BUALT_Bualt14G0005400</name>
</gene>
<name>A0AAV6WM12_9LAMI</name>
<dbReference type="PANTHER" id="PTHR31375">
    <property type="match status" value="1"/>
</dbReference>
<evidence type="ECO:0000256" key="9">
    <source>
        <dbReference type="RuleBase" id="RU361169"/>
    </source>
</evidence>
<keyword evidence="7" id="KW-0961">Cell wall biogenesis/degradation</keyword>
<evidence type="ECO:0000256" key="3">
    <source>
        <dbReference type="ARBA" id="ARBA00022512"/>
    </source>
</evidence>
<dbReference type="InterPro" id="IPR000743">
    <property type="entry name" value="Glyco_hydro_28"/>
</dbReference>
<evidence type="ECO:0000256" key="7">
    <source>
        <dbReference type="ARBA" id="ARBA00023316"/>
    </source>
</evidence>
<keyword evidence="10" id="KW-0732">Signal</keyword>
<keyword evidence="4" id="KW-0964">Secreted</keyword>
<comment type="subcellular location">
    <subcellularLocation>
        <location evidence="1">Secreted</location>
        <location evidence="1">Cell wall</location>
    </subcellularLocation>
</comment>
<dbReference type="Pfam" id="PF00295">
    <property type="entry name" value="Glyco_hydro_28"/>
    <property type="match status" value="1"/>
</dbReference>
<dbReference type="EMBL" id="WHWC01000014">
    <property type="protein sequence ID" value="KAG8369382.1"/>
    <property type="molecule type" value="Genomic_DNA"/>
</dbReference>
<evidence type="ECO:0000256" key="5">
    <source>
        <dbReference type="ARBA" id="ARBA00022801"/>
    </source>
</evidence>
<reference evidence="11" key="1">
    <citation type="submission" date="2019-10" db="EMBL/GenBank/DDBJ databases">
        <authorList>
            <person name="Zhang R."/>
            <person name="Pan Y."/>
            <person name="Wang J."/>
            <person name="Ma R."/>
            <person name="Yu S."/>
        </authorList>
    </citation>
    <scope>NUCLEOTIDE SEQUENCE</scope>
    <source>
        <strain evidence="11">LA-IB0</strain>
        <tissue evidence="11">Leaf</tissue>
    </source>
</reference>
<dbReference type="FunFam" id="2.160.20.10:FF:000004">
    <property type="entry name" value="Pectin lyase-like superfamily protein"/>
    <property type="match status" value="1"/>
</dbReference>
<dbReference type="Proteomes" id="UP000826271">
    <property type="component" value="Unassembled WGS sequence"/>
</dbReference>
<evidence type="ECO:0000256" key="6">
    <source>
        <dbReference type="ARBA" id="ARBA00023295"/>
    </source>
</evidence>
<evidence type="ECO:0000313" key="11">
    <source>
        <dbReference type="EMBL" id="KAG8369382.1"/>
    </source>
</evidence>
<sequence length="375" mass="40301">MVCRKTIQILTFIFFYNYSTSFAANPSYNVQSFGAKPNGKSDSTKAFLSAWGAACATTQPASIYVPPGKYLLRNAYFTGKLCKNTAITIRIDGTLLAPSDYNAIGNSGNWLKFQWVTGVSIYGGTLDGQGTKLWACKNSSKSCPKGVTSLAFYSSNNISVNGLSSLNSQKFHILIEGCRNASVLNMKISAPENSPNTDGIHVEQSSGVTIMNSRIATGDDCISIGPGNSNIWIENLSCGPGHGISIGSLGWDLQEAGVQNVTVKTATFTGTQNGVRVKTWARPSNGFVKNVLFQHIVIVNAKYPIIIDQNYCPDHKNCPTQASGVKISNIKYQDIHGTSATEVAVKFDCSKTNPCSGITLNEVNLNYRNKPATAS</sequence>
<evidence type="ECO:0000256" key="4">
    <source>
        <dbReference type="ARBA" id="ARBA00022525"/>
    </source>
</evidence>
<accession>A0AAV6WM12</accession>
<evidence type="ECO:0000256" key="8">
    <source>
        <dbReference type="PROSITE-ProRule" id="PRU10052"/>
    </source>
</evidence>
<dbReference type="PROSITE" id="PS00502">
    <property type="entry name" value="POLYGALACTURONASE"/>
    <property type="match status" value="1"/>
</dbReference>
<keyword evidence="12" id="KW-1185">Reference proteome</keyword>
<keyword evidence="3" id="KW-0134">Cell wall</keyword>
<feature type="chain" id="PRO_5043955773" description="Polygalacturonase" evidence="10">
    <location>
        <begin position="24"/>
        <end position="375"/>
    </location>
</feature>
<comment type="caution">
    <text evidence="11">The sequence shown here is derived from an EMBL/GenBank/DDBJ whole genome shotgun (WGS) entry which is preliminary data.</text>
</comment>
<dbReference type="InterPro" id="IPR011050">
    <property type="entry name" value="Pectin_lyase_fold/virulence"/>
</dbReference>
<dbReference type="SMART" id="SM00710">
    <property type="entry name" value="PbH1"/>
    <property type="match status" value="6"/>
</dbReference>